<dbReference type="STRING" id="1437874.CSPHI_04280"/>
<dbReference type="PANTHER" id="PTHR43682">
    <property type="entry name" value="LACTATE UTILIZATION PROTEIN C"/>
    <property type="match status" value="1"/>
</dbReference>
<dbReference type="InterPro" id="IPR024185">
    <property type="entry name" value="FTHF_cligase-like_sf"/>
</dbReference>
<dbReference type="OrthoDB" id="9794187at2"/>
<dbReference type="KEGG" id="csph:CSPHI_04280"/>
<dbReference type="EMBL" id="CP009248">
    <property type="protein sequence ID" value="APT90393.1"/>
    <property type="molecule type" value="Genomic_DNA"/>
</dbReference>
<evidence type="ECO:0000313" key="3">
    <source>
        <dbReference type="Proteomes" id="UP000185469"/>
    </source>
</evidence>
<dbReference type="AlphaFoldDB" id="A0A1L7CX16"/>
<accession>A0A1L7CX16</accession>
<protein>
    <recommendedName>
        <fullName evidence="1">LUD domain-containing protein</fullName>
    </recommendedName>
</protein>
<proteinExistence type="predicted"/>
<dbReference type="Pfam" id="PF02589">
    <property type="entry name" value="LUD_dom"/>
    <property type="match status" value="1"/>
</dbReference>
<dbReference type="InterPro" id="IPR003741">
    <property type="entry name" value="LUD_dom"/>
</dbReference>
<evidence type="ECO:0000259" key="1">
    <source>
        <dbReference type="Pfam" id="PF02589"/>
    </source>
</evidence>
<dbReference type="RefSeq" id="WP_075691638.1">
    <property type="nucleotide sequence ID" value="NZ_CP009248.1"/>
</dbReference>
<evidence type="ECO:0000313" key="2">
    <source>
        <dbReference type="EMBL" id="APT90393.1"/>
    </source>
</evidence>
<name>A0A1L7CX16_9CORY</name>
<dbReference type="InterPro" id="IPR037171">
    <property type="entry name" value="NagB/RpiA_transferase-like"/>
</dbReference>
<organism evidence="2 3">
    <name type="scientific">Corynebacterium sphenisci DSM 44792</name>
    <dbReference type="NCBI Taxonomy" id="1437874"/>
    <lineage>
        <taxon>Bacteria</taxon>
        <taxon>Bacillati</taxon>
        <taxon>Actinomycetota</taxon>
        <taxon>Actinomycetes</taxon>
        <taxon>Mycobacteriales</taxon>
        <taxon>Corynebacteriaceae</taxon>
        <taxon>Corynebacterium</taxon>
    </lineage>
</organism>
<dbReference type="Proteomes" id="UP000185469">
    <property type="component" value="Chromosome"/>
</dbReference>
<keyword evidence="3" id="KW-1185">Reference proteome</keyword>
<reference evidence="2 3" key="1">
    <citation type="submission" date="2014-08" db="EMBL/GenBank/DDBJ databases">
        <title>Complete genome sequence of Corynebacterium sphenisci CECT 5990(T) (=DSM 44792(T)), isolated from healthy wild penguins.</title>
        <authorList>
            <person name="Ruckert C."/>
            <person name="Albersmeier A."/>
            <person name="Winkler A."/>
            <person name="Kalinowski J."/>
        </authorList>
    </citation>
    <scope>NUCLEOTIDE SEQUENCE [LARGE SCALE GENOMIC DNA]</scope>
    <source>
        <strain evidence="2 3">DSM 44792</strain>
    </source>
</reference>
<feature type="domain" description="LUD" evidence="1">
    <location>
        <begin position="135"/>
        <end position="233"/>
    </location>
</feature>
<dbReference type="PANTHER" id="PTHR43682:SF1">
    <property type="entry name" value="LACTATE UTILIZATION PROTEIN C"/>
    <property type="match status" value="1"/>
</dbReference>
<dbReference type="SUPFAM" id="SSF100950">
    <property type="entry name" value="NagB/RpiA/CoA transferase-like"/>
    <property type="match status" value="1"/>
</dbReference>
<gene>
    <name evidence="2" type="ORF">CSPHI_04280</name>
</gene>
<sequence>MNAKQEILARIRSARAAAAGQDWAGAVLDGPRIVPDEPYPVPRDYDAGRPRTPELVELLVDRLDDYGAAVLRCGAEPAEIAAAVGRALELVPRRGGGSGTADDRFRLRLAPGVDRAWTAGVAAEVEADDPGVDPRALDAADAVLTSCAVVSAETGTIFLDGSPECGRRALTLVPDAHICVVPVARIVHGVPEALAELEPTRPTTLISGPSATSDIELNRVEGVHGPRTLAVILAG</sequence>
<dbReference type="Gene3D" id="3.40.50.10420">
    <property type="entry name" value="NagB/RpiA/CoA transferase-like"/>
    <property type="match status" value="1"/>
</dbReference>